<dbReference type="Proteomes" id="UP000315423">
    <property type="component" value="Unassembled WGS sequence"/>
</dbReference>
<evidence type="ECO:0000313" key="2">
    <source>
        <dbReference type="Proteomes" id="UP000315423"/>
    </source>
</evidence>
<feature type="non-terminal residue" evidence="1">
    <location>
        <position position="57"/>
    </location>
</feature>
<name>A0AC61SBT5_9EURY</name>
<reference evidence="1" key="1">
    <citation type="submission" date="2018-09" db="EMBL/GenBank/DDBJ databases">
        <title>A genomic encyclopedia of anaerobic methanotrophic archaea.</title>
        <authorList>
            <person name="Skennerton C.T."/>
            <person name="Chadwick G.L."/>
            <person name="Laso-Perez R."/>
            <person name="Leu A.O."/>
            <person name="Speth D.R."/>
            <person name="Yu H."/>
            <person name="Morgan-Lang C."/>
            <person name="Hatzenpichler R."/>
            <person name="Goudeau D."/>
            <person name="Malmstrom R."/>
            <person name="Woyke T."/>
            <person name="Hallam S."/>
            <person name="Tyson G.W."/>
            <person name="Wegener G."/>
            <person name="Boetius A."/>
            <person name="Orphan V.J."/>
        </authorList>
    </citation>
    <scope>NUCLEOTIDE SEQUENCE</scope>
    <source>
        <strain evidence="1">CONS3730D10UFb2</strain>
    </source>
</reference>
<accession>A0AC61SBT5</accession>
<protein>
    <submittedName>
        <fullName evidence="1">Cobalt-precorrin-3B C(17)-methyltransferase</fullName>
    </submittedName>
</protein>
<sequence>MIMSQSPSHVNGKLYVVGIGPGSLEHMTLRAHTVIKEADVILGNGTYLDQIKDLIST</sequence>
<proteinExistence type="predicted"/>
<dbReference type="EMBL" id="QYBA01000069">
    <property type="protein sequence ID" value="TKY92156.1"/>
    <property type="molecule type" value="Genomic_DNA"/>
</dbReference>
<gene>
    <name evidence="1" type="primary">cbiH</name>
    <name evidence="1" type="ORF">C5S46_02115</name>
</gene>
<organism evidence="1 2">
    <name type="scientific">Candidatus Methanomarinus sp</name>
    <dbReference type="NCBI Taxonomy" id="3386244"/>
    <lineage>
        <taxon>Archaea</taxon>
        <taxon>Methanobacteriati</taxon>
        <taxon>Methanobacteriota</taxon>
        <taxon>Stenosarchaea group</taxon>
        <taxon>Methanomicrobia</taxon>
        <taxon>Methanosarcinales</taxon>
        <taxon>ANME-2 cluster</taxon>
        <taxon>Candidatus Methanocomedenaceae</taxon>
        <taxon>Candidatus Methanomarinus</taxon>
    </lineage>
</organism>
<evidence type="ECO:0000313" key="1">
    <source>
        <dbReference type="EMBL" id="TKY92156.1"/>
    </source>
</evidence>
<comment type="caution">
    <text evidence="1">The sequence shown here is derived from an EMBL/GenBank/DDBJ whole genome shotgun (WGS) entry which is preliminary data.</text>
</comment>